<dbReference type="EMBL" id="ML996697">
    <property type="protein sequence ID" value="KAF2399658.1"/>
    <property type="molecule type" value="Genomic_DNA"/>
</dbReference>
<evidence type="ECO:0000256" key="1">
    <source>
        <dbReference type="SAM" id="MobiDB-lite"/>
    </source>
</evidence>
<protein>
    <submittedName>
        <fullName evidence="3">Uncharacterized protein</fullName>
    </submittedName>
</protein>
<feature type="chain" id="PRO_5026224171" evidence="2">
    <location>
        <begin position="16"/>
        <end position="266"/>
    </location>
</feature>
<dbReference type="OrthoDB" id="10471202at2759"/>
<feature type="compositionally biased region" description="Pro residues" evidence="1">
    <location>
        <begin position="175"/>
        <end position="191"/>
    </location>
</feature>
<evidence type="ECO:0000256" key="2">
    <source>
        <dbReference type="SAM" id="SignalP"/>
    </source>
</evidence>
<feature type="compositionally biased region" description="Gly residues" evidence="1">
    <location>
        <begin position="127"/>
        <end position="163"/>
    </location>
</feature>
<proteinExistence type="predicted"/>
<feature type="signal peptide" evidence="2">
    <location>
        <begin position="1"/>
        <end position="15"/>
    </location>
</feature>
<name>A0A6G1HUC0_9PEZI</name>
<accession>A0A6G1HUC0</accession>
<feature type="compositionally biased region" description="Polar residues" evidence="1">
    <location>
        <begin position="104"/>
        <end position="116"/>
    </location>
</feature>
<gene>
    <name evidence="3" type="ORF">EJ06DRAFT_582914</name>
</gene>
<keyword evidence="2" id="KW-0732">Signal</keyword>
<keyword evidence="4" id="KW-1185">Reference proteome</keyword>
<dbReference type="Proteomes" id="UP000799640">
    <property type="component" value="Unassembled WGS sequence"/>
</dbReference>
<evidence type="ECO:0000313" key="4">
    <source>
        <dbReference type="Proteomes" id="UP000799640"/>
    </source>
</evidence>
<sequence>MRAALALLLPLLARAADLVPEANVAADQLKALLTAQTPLAGTPCGRGLAPCELGRTCKQVDARCIDLSGQGNCIGTCEIAPVGAAPRQPWNTPTTTAPRAGWGASSSSKLPWNSGPSAVPGAWGTPGNSGGNSGGNQGGGGGGALPWNQGGGGNQGGNNGGNQGPQWSTQAPRPTQQPAPRPTQQPQPPRETPLSNGAGCPRSINCPSSSVCVPDPRARNGQLVFLCANPSDGCGAPRFNPCIAGKICVADPRANCNGPNCNGICV</sequence>
<reference evidence="3" key="1">
    <citation type="journal article" date="2020" name="Stud. Mycol.">
        <title>101 Dothideomycetes genomes: a test case for predicting lifestyles and emergence of pathogens.</title>
        <authorList>
            <person name="Haridas S."/>
            <person name="Albert R."/>
            <person name="Binder M."/>
            <person name="Bloem J."/>
            <person name="Labutti K."/>
            <person name="Salamov A."/>
            <person name="Andreopoulos B."/>
            <person name="Baker S."/>
            <person name="Barry K."/>
            <person name="Bills G."/>
            <person name="Bluhm B."/>
            <person name="Cannon C."/>
            <person name="Castanera R."/>
            <person name="Culley D."/>
            <person name="Daum C."/>
            <person name="Ezra D."/>
            <person name="Gonzalez J."/>
            <person name="Henrissat B."/>
            <person name="Kuo A."/>
            <person name="Liang C."/>
            <person name="Lipzen A."/>
            <person name="Lutzoni F."/>
            <person name="Magnuson J."/>
            <person name="Mondo S."/>
            <person name="Nolan M."/>
            <person name="Ohm R."/>
            <person name="Pangilinan J."/>
            <person name="Park H.-J."/>
            <person name="Ramirez L."/>
            <person name="Alfaro M."/>
            <person name="Sun H."/>
            <person name="Tritt A."/>
            <person name="Yoshinaga Y."/>
            <person name="Zwiers L.-H."/>
            <person name="Turgeon B."/>
            <person name="Goodwin S."/>
            <person name="Spatafora J."/>
            <person name="Crous P."/>
            <person name="Grigoriev I."/>
        </authorList>
    </citation>
    <scope>NUCLEOTIDE SEQUENCE</scope>
    <source>
        <strain evidence="3">CBS 262.69</strain>
    </source>
</reference>
<organism evidence="3 4">
    <name type="scientific">Trichodelitschia bisporula</name>
    <dbReference type="NCBI Taxonomy" id="703511"/>
    <lineage>
        <taxon>Eukaryota</taxon>
        <taxon>Fungi</taxon>
        <taxon>Dikarya</taxon>
        <taxon>Ascomycota</taxon>
        <taxon>Pezizomycotina</taxon>
        <taxon>Dothideomycetes</taxon>
        <taxon>Dothideomycetes incertae sedis</taxon>
        <taxon>Phaeotrichales</taxon>
        <taxon>Phaeotrichaceae</taxon>
        <taxon>Trichodelitschia</taxon>
    </lineage>
</organism>
<feature type="region of interest" description="Disordered" evidence="1">
    <location>
        <begin position="84"/>
        <end position="199"/>
    </location>
</feature>
<evidence type="ECO:0000313" key="3">
    <source>
        <dbReference type="EMBL" id="KAF2399658.1"/>
    </source>
</evidence>
<dbReference type="AlphaFoldDB" id="A0A6G1HUC0"/>